<evidence type="ECO:0000313" key="10">
    <source>
        <dbReference type="EMBL" id="ANZ67032.1"/>
    </source>
</evidence>
<dbReference type="PROSITE" id="PS50850">
    <property type="entry name" value="MFS"/>
    <property type="match status" value="1"/>
</dbReference>
<feature type="transmembrane region" description="Helical" evidence="8">
    <location>
        <begin position="226"/>
        <end position="243"/>
    </location>
</feature>
<dbReference type="EMBL" id="CP014924">
    <property type="protein sequence ID" value="ANZ67032.1"/>
    <property type="molecule type" value="Genomic_DNA"/>
</dbReference>
<dbReference type="SUPFAM" id="SSF103473">
    <property type="entry name" value="MFS general substrate transporter"/>
    <property type="match status" value="1"/>
</dbReference>
<evidence type="ECO:0000313" key="11">
    <source>
        <dbReference type="Proteomes" id="UP000093267"/>
    </source>
</evidence>
<dbReference type="GO" id="GO:0005886">
    <property type="term" value="C:plasma membrane"/>
    <property type="evidence" value="ECO:0007669"/>
    <property type="project" value="UniProtKB-SubCell"/>
</dbReference>
<evidence type="ECO:0000259" key="9">
    <source>
        <dbReference type="PROSITE" id="PS50850"/>
    </source>
</evidence>
<feature type="transmembrane region" description="Helical" evidence="8">
    <location>
        <begin position="264"/>
        <end position="285"/>
    </location>
</feature>
<dbReference type="PANTHER" id="PTHR42718">
    <property type="entry name" value="MAJOR FACILITATOR SUPERFAMILY MULTIDRUG TRANSPORTER MFSC"/>
    <property type="match status" value="1"/>
</dbReference>
<dbReference type="InterPro" id="IPR004638">
    <property type="entry name" value="EmrB-like"/>
</dbReference>
<comment type="subcellular location">
    <subcellularLocation>
        <location evidence="1">Cell membrane</location>
        <topology evidence="1">Multi-pass membrane protein</topology>
    </subcellularLocation>
</comment>
<comment type="similarity">
    <text evidence="2">Belongs to the major facilitator superfamily. EmrB family.</text>
</comment>
<feature type="transmembrane region" description="Helical" evidence="8">
    <location>
        <begin position="297"/>
        <end position="318"/>
    </location>
</feature>
<evidence type="ECO:0000256" key="8">
    <source>
        <dbReference type="SAM" id="Phobius"/>
    </source>
</evidence>
<dbReference type="InterPro" id="IPR020846">
    <property type="entry name" value="MFS_dom"/>
</dbReference>
<feature type="transmembrane region" description="Helical" evidence="8">
    <location>
        <begin position="76"/>
        <end position="103"/>
    </location>
</feature>
<dbReference type="RefSeq" id="WP_065937601.1">
    <property type="nucleotide sequence ID" value="NZ_CP014924.1"/>
</dbReference>
<keyword evidence="4" id="KW-1003">Cell membrane</keyword>
<dbReference type="PRINTS" id="PR01036">
    <property type="entry name" value="TCRTETB"/>
</dbReference>
<gene>
    <name evidence="10" type="ORF">AYR63_07745</name>
</gene>
<feature type="domain" description="Major facilitator superfamily (MFS) profile" evidence="9">
    <location>
        <begin position="11"/>
        <end position="460"/>
    </location>
</feature>
<dbReference type="PANTHER" id="PTHR42718:SF9">
    <property type="entry name" value="MAJOR FACILITATOR SUPERFAMILY MULTIDRUG TRANSPORTER MFSC"/>
    <property type="match status" value="1"/>
</dbReference>
<proteinExistence type="inferred from homology"/>
<organism evidence="10 11">
    <name type="scientific">Secundilactobacillus paracollinoides</name>
    <dbReference type="NCBI Taxonomy" id="240427"/>
    <lineage>
        <taxon>Bacteria</taxon>
        <taxon>Bacillati</taxon>
        <taxon>Bacillota</taxon>
        <taxon>Bacilli</taxon>
        <taxon>Lactobacillales</taxon>
        <taxon>Lactobacillaceae</taxon>
        <taxon>Secundilactobacillus</taxon>
    </lineage>
</organism>
<keyword evidence="11" id="KW-1185">Reference proteome</keyword>
<keyword evidence="7 8" id="KW-0472">Membrane</keyword>
<feature type="transmembrane region" description="Helical" evidence="8">
    <location>
        <begin position="437"/>
        <end position="457"/>
    </location>
</feature>
<evidence type="ECO:0000256" key="6">
    <source>
        <dbReference type="ARBA" id="ARBA00022989"/>
    </source>
</evidence>
<feature type="transmembrane region" description="Helical" evidence="8">
    <location>
        <begin position="330"/>
        <end position="348"/>
    </location>
</feature>
<dbReference type="OrthoDB" id="9816041at2"/>
<evidence type="ECO:0000256" key="5">
    <source>
        <dbReference type="ARBA" id="ARBA00022692"/>
    </source>
</evidence>
<dbReference type="InterPro" id="IPR036259">
    <property type="entry name" value="MFS_trans_sf"/>
</dbReference>
<dbReference type="NCBIfam" id="TIGR00711">
    <property type="entry name" value="efflux_EmrB"/>
    <property type="match status" value="1"/>
</dbReference>
<feature type="transmembrane region" description="Helical" evidence="8">
    <location>
        <begin position="109"/>
        <end position="127"/>
    </location>
</feature>
<feature type="transmembrane region" description="Helical" evidence="8">
    <location>
        <begin position="354"/>
        <end position="373"/>
    </location>
</feature>
<dbReference type="Pfam" id="PF07690">
    <property type="entry name" value="MFS_1"/>
    <property type="match status" value="1"/>
</dbReference>
<keyword evidence="5 8" id="KW-0812">Transmembrane</keyword>
<feature type="transmembrane region" description="Helical" evidence="8">
    <location>
        <begin position="49"/>
        <end position="69"/>
    </location>
</feature>
<dbReference type="Gene3D" id="1.20.1720.10">
    <property type="entry name" value="Multidrug resistance protein D"/>
    <property type="match status" value="1"/>
</dbReference>
<evidence type="ECO:0000256" key="2">
    <source>
        <dbReference type="ARBA" id="ARBA00008537"/>
    </source>
</evidence>
<dbReference type="Proteomes" id="UP000093267">
    <property type="component" value="Chromosome"/>
</dbReference>
<sequence length="461" mass="49737">MTKQIKSPFMVVLGVLVINFLGLFSETALNIALPQIGKSFNVSSGQTQWLILGYTMVIGIVLPLTTLISRWVKAKIILAVASVIFILGSVIAALAPSFTWLFIGRTIQGISTGLFMPLLFAVTLLVYPSDKLGSAMGIIAVVMNFAPAIGPSLSGVIVNYLSWRWIFIIFVPISIIALILILMTVPDVIKQTKPKVDLLSVLYSILGFGLLITAVGMFSNFGFENVGLYVLLIVSIIFVIIYVRRQLRIATPVLNFRIFKSRKYTIAAIIAGLNFAMVMAAMYIIPQMLQSGLRFSVSEAGLILLPAGLVNAFVSLLAGHLYDAFGAKRLVRIGAIMALIGILLLLRVTASSSLWYVIIVDIILMAGSGLLLSPAQSYGLGDLSGTDSNDGSTIINTLQQVFGALSVSIATTFLIIGQHASTSTNAATTYMSGAHMSFLWVTVLMICLTFFAFKIVAEKKD</sequence>
<name>A0A1B2IYA3_9LACO</name>
<dbReference type="Gene3D" id="1.20.1250.20">
    <property type="entry name" value="MFS general substrate transporter like domains"/>
    <property type="match status" value="1"/>
</dbReference>
<keyword evidence="6 8" id="KW-1133">Transmembrane helix</keyword>
<keyword evidence="3" id="KW-0813">Transport</keyword>
<dbReference type="AlphaFoldDB" id="A0A1B2IYA3"/>
<feature type="transmembrane region" description="Helical" evidence="8">
    <location>
        <begin position="134"/>
        <end position="153"/>
    </location>
</feature>
<dbReference type="InterPro" id="IPR011701">
    <property type="entry name" value="MFS"/>
</dbReference>
<feature type="transmembrane region" description="Helical" evidence="8">
    <location>
        <begin position="9"/>
        <end position="29"/>
    </location>
</feature>
<dbReference type="GO" id="GO:0022857">
    <property type="term" value="F:transmembrane transporter activity"/>
    <property type="evidence" value="ECO:0007669"/>
    <property type="project" value="InterPro"/>
</dbReference>
<feature type="transmembrane region" description="Helical" evidence="8">
    <location>
        <begin position="198"/>
        <end position="220"/>
    </location>
</feature>
<evidence type="ECO:0000256" key="7">
    <source>
        <dbReference type="ARBA" id="ARBA00023136"/>
    </source>
</evidence>
<protein>
    <submittedName>
        <fullName evidence="10">EmrB/QacA family drug resistance transporter</fullName>
    </submittedName>
</protein>
<evidence type="ECO:0000256" key="3">
    <source>
        <dbReference type="ARBA" id="ARBA00022448"/>
    </source>
</evidence>
<evidence type="ECO:0000256" key="1">
    <source>
        <dbReference type="ARBA" id="ARBA00004651"/>
    </source>
</evidence>
<reference evidence="10 11" key="1">
    <citation type="submission" date="2016-03" db="EMBL/GenBank/DDBJ databases">
        <title>Pediococcus and Lactobacillus from brewery environment - whole genome sequencing and assembly.</title>
        <authorList>
            <person name="Behr J."/>
            <person name="Geissler A.J."/>
            <person name="Vogel R.F."/>
        </authorList>
    </citation>
    <scope>NUCLEOTIDE SEQUENCE [LARGE SCALE GENOMIC DNA]</scope>
    <source>
        <strain evidence="10 11">TMW 1.1995</strain>
    </source>
</reference>
<accession>A0A1B2IYA3</accession>
<evidence type="ECO:0000256" key="4">
    <source>
        <dbReference type="ARBA" id="ARBA00022475"/>
    </source>
</evidence>
<feature type="transmembrane region" description="Helical" evidence="8">
    <location>
        <begin position="165"/>
        <end position="186"/>
    </location>
</feature>
<feature type="transmembrane region" description="Helical" evidence="8">
    <location>
        <begin position="394"/>
        <end position="417"/>
    </location>
</feature>